<dbReference type="GO" id="GO:0004636">
    <property type="term" value="F:phosphoribosyl-ATP diphosphatase activity"/>
    <property type="evidence" value="ECO:0007669"/>
    <property type="project" value="UniProtKB-UniRule"/>
</dbReference>
<evidence type="ECO:0000256" key="2">
    <source>
        <dbReference type="ARBA" id="ARBA00005204"/>
    </source>
</evidence>
<dbReference type="EC" id="3.6.1.31" evidence="9"/>
<dbReference type="GO" id="GO:0005524">
    <property type="term" value="F:ATP binding"/>
    <property type="evidence" value="ECO:0007669"/>
    <property type="project" value="UniProtKB-KW"/>
</dbReference>
<keyword evidence="9" id="KW-0963">Cytoplasm</keyword>
<keyword evidence="8 9" id="KW-0368">Histidine biosynthesis</keyword>
<dbReference type="CDD" id="cd11534">
    <property type="entry name" value="NTP-PPase_HisIE_like"/>
    <property type="match status" value="1"/>
</dbReference>
<evidence type="ECO:0000256" key="4">
    <source>
        <dbReference type="ARBA" id="ARBA00022605"/>
    </source>
</evidence>
<evidence type="ECO:0000256" key="5">
    <source>
        <dbReference type="ARBA" id="ARBA00022741"/>
    </source>
</evidence>
<dbReference type="GO" id="GO:0000105">
    <property type="term" value="P:L-histidine biosynthetic process"/>
    <property type="evidence" value="ECO:0007669"/>
    <property type="project" value="UniProtKB-UniRule"/>
</dbReference>
<organism evidence="11 12">
    <name type="scientific">Salinarimonas ramus</name>
    <dbReference type="NCBI Taxonomy" id="690164"/>
    <lineage>
        <taxon>Bacteria</taxon>
        <taxon>Pseudomonadati</taxon>
        <taxon>Pseudomonadota</taxon>
        <taxon>Alphaproteobacteria</taxon>
        <taxon>Hyphomicrobiales</taxon>
        <taxon>Salinarimonadaceae</taxon>
        <taxon>Salinarimonas</taxon>
    </lineage>
</organism>
<evidence type="ECO:0000256" key="10">
    <source>
        <dbReference type="SAM" id="MobiDB-lite"/>
    </source>
</evidence>
<protein>
    <recommendedName>
        <fullName evidence="9">Phosphoribosyl-ATP pyrophosphatase</fullName>
        <shortName evidence="9">PRA-PH</shortName>
        <ecNumber evidence="9">3.6.1.31</ecNumber>
    </recommendedName>
</protein>
<dbReference type="InterPro" id="IPR021130">
    <property type="entry name" value="PRib-ATP_PPHydrolase-like"/>
</dbReference>
<evidence type="ECO:0000256" key="8">
    <source>
        <dbReference type="ARBA" id="ARBA00023102"/>
    </source>
</evidence>
<keyword evidence="4 9" id="KW-0028">Amino-acid biosynthesis</keyword>
<reference evidence="11 12" key="1">
    <citation type="journal article" date="2014" name="Int. J. Syst. Evol. Microbiol.">
        <title>Complete genome sequence of Corynebacterium casei LMG S-19264T (=DSM 44701T), isolated from a smear-ripened cheese.</title>
        <authorList>
            <consortium name="US DOE Joint Genome Institute (JGI-PGF)"/>
            <person name="Walter F."/>
            <person name="Albersmeier A."/>
            <person name="Kalinowski J."/>
            <person name="Ruckert C."/>
        </authorList>
    </citation>
    <scope>NUCLEOTIDE SEQUENCE [LARGE SCALE GENOMIC DNA]</scope>
    <source>
        <strain evidence="11 12">CGMCC 1.9161</strain>
    </source>
</reference>
<dbReference type="EMBL" id="BMMF01000016">
    <property type="protein sequence ID" value="GGK52195.1"/>
    <property type="molecule type" value="Genomic_DNA"/>
</dbReference>
<dbReference type="PANTHER" id="PTHR42945">
    <property type="entry name" value="HISTIDINE BIOSYNTHESIS BIFUNCTIONAL PROTEIN"/>
    <property type="match status" value="1"/>
</dbReference>
<accession>A0A917V9H3</accession>
<dbReference type="InterPro" id="IPR008179">
    <property type="entry name" value="HisE"/>
</dbReference>
<comment type="pathway">
    <text evidence="2 9">Amino-acid biosynthesis; L-histidine biosynthesis; L-histidine from 5-phospho-alpha-D-ribose 1-diphosphate: step 2/9.</text>
</comment>
<evidence type="ECO:0000256" key="6">
    <source>
        <dbReference type="ARBA" id="ARBA00022801"/>
    </source>
</evidence>
<dbReference type="GO" id="GO:0005737">
    <property type="term" value="C:cytoplasm"/>
    <property type="evidence" value="ECO:0007669"/>
    <property type="project" value="UniProtKB-SubCell"/>
</dbReference>
<comment type="similarity">
    <text evidence="3 9">Belongs to the PRA-PH family.</text>
</comment>
<evidence type="ECO:0000256" key="7">
    <source>
        <dbReference type="ARBA" id="ARBA00022840"/>
    </source>
</evidence>
<dbReference type="NCBIfam" id="TIGR03188">
    <property type="entry name" value="histidine_hisI"/>
    <property type="match status" value="1"/>
</dbReference>
<dbReference type="Proteomes" id="UP000600449">
    <property type="component" value="Unassembled WGS sequence"/>
</dbReference>
<dbReference type="AlphaFoldDB" id="A0A917V9H3"/>
<comment type="catalytic activity">
    <reaction evidence="1 9">
        <text>1-(5-phospho-beta-D-ribosyl)-ATP + H2O = 1-(5-phospho-beta-D-ribosyl)-5'-AMP + diphosphate + H(+)</text>
        <dbReference type="Rhea" id="RHEA:22828"/>
        <dbReference type="ChEBI" id="CHEBI:15377"/>
        <dbReference type="ChEBI" id="CHEBI:15378"/>
        <dbReference type="ChEBI" id="CHEBI:33019"/>
        <dbReference type="ChEBI" id="CHEBI:59457"/>
        <dbReference type="ChEBI" id="CHEBI:73183"/>
        <dbReference type="EC" id="3.6.1.31"/>
    </reaction>
</comment>
<comment type="caution">
    <text evidence="11">The sequence shown here is derived from an EMBL/GenBank/DDBJ whole genome shotgun (WGS) entry which is preliminary data.</text>
</comment>
<comment type="subcellular location">
    <subcellularLocation>
        <location evidence="9">Cytoplasm</location>
    </subcellularLocation>
</comment>
<dbReference type="Pfam" id="PF01503">
    <property type="entry name" value="PRA-PH"/>
    <property type="match status" value="1"/>
</dbReference>
<evidence type="ECO:0000256" key="9">
    <source>
        <dbReference type="HAMAP-Rule" id="MF_01020"/>
    </source>
</evidence>
<name>A0A917V9H3_9HYPH</name>
<gene>
    <name evidence="11" type="primary">hisE2</name>
    <name evidence="9" type="synonym">hisE</name>
    <name evidence="11" type="ORF">GCM10011322_43930</name>
</gene>
<sequence>MSDSIDRLHRAILAARDEDVATSKTARLLAAGLPKMGKKLAEEAVETALDAQTGDKARIVAESADLLYHLCVLWAATGIEPSAIWEEMERRERLYGIAAKVPKSDQKAGRREARADASGDPAPAHLSGLPPHRPR</sequence>
<dbReference type="PANTHER" id="PTHR42945:SF1">
    <property type="entry name" value="HISTIDINE BIOSYNTHESIS BIFUNCTIONAL PROTEIN HIS7"/>
    <property type="match status" value="1"/>
</dbReference>
<dbReference type="SUPFAM" id="SSF101386">
    <property type="entry name" value="all-alpha NTP pyrophosphatases"/>
    <property type="match status" value="1"/>
</dbReference>
<keyword evidence="7 9" id="KW-0067">ATP-binding</keyword>
<evidence type="ECO:0000256" key="1">
    <source>
        <dbReference type="ARBA" id="ARBA00001460"/>
    </source>
</evidence>
<dbReference type="Gene3D" id="1.10.287.1080">
    <property type="entry name" value="MazG-like"/>
    <property type="match status" value="1"/>
</dbReference>
<proteinExistence type="inferred from homology"/>
<evidence type="ECO:0000256" key="3">
    <source>
        <dbReference type="ARBA" id="ARBA00009392"/>
    </source>
</evidence>
<evidence type="ECO:0000313" key="11">
    <source>
        <dbReference type="EMBL" id="GGK52195.1"/>
    </source>
</evidence>
<dbReference type="RefSeq" id="WP_188915425.1">
    <property type="nucleotide sequence ID" value="NZ_BMMF01000016.1"/>
</dbReference>
<keyword evidence="12" id="KW-1185">Reference proteome</keyword>
<evidence type="ECO:0000313" key="12">
    <source>
        <dbReference type="Proteomes" id="UP000600449"/>
    </source>
</evidence>
<keyword evidence="5 9" id="KW-0547">Nucleotide-binding</keyword>
<feature type="compositionally biased region" description="Basic and acidic residues" evidence="10">
    <location>
        <begin position="102"/>
        <end position="117"/>
    </location>
</feature>
<keyword evidence="6 9" id="KW-0378">Hydrolase</keyword>
<feature type="region of interest" description="Disordered" evidence="10">
    <location>
        <begin position="100"/>
        <end position="135"/>
    </location>
</feature>
<dbReference type="HAMAP" id="MF_01020">
    <property type="entry name" value="HisE"/>
    <property type="match status" value="1"/>
</dbReference>